<gene>
    <name evidence="9" type="ORF">AS026_07075</name>
</gene>
<sequence>MANPTMQTGEPLVQQTVHVVEDDEQFRISLIDQLESLGIHALGFDAALDFFSQASQDAGGCILLDVRLPDLNGIEFQKELKTRGYDLPVVFMTAHGDVTTSVNAMKAGAVDFLPKPLQRHEVVEAIKTAFTIDRERQTQRAYRKEILERAATLTPREVQIIGLVVSGLMNKQIAFELGISEIMVKLHRGRAMKKMRAASLAELVRQFEYLSH</sequence>
<feature type="domain" description="Response regulatory" evidence="8">
    <location>
        <begin position="16"/>
        <end position="130"/>
    </location>
</feature>
<dbReference type="AlphaFoldDB" id="A0A109JL51"/>
<evidence type="ECO:0000256" key="2">
    <source>
        <dbReference type="ARBA" id="ARBA00023012"/>
    </source>
</evidence>
<dbReference type="Gene3D" id="3.40.50.2300">
    <property type="match status" value="1"/>
</dbReference>
<accession>A0A109JL51</accession>
<keyword evidence="3" id="KW-0805">Transcription regulation</keyword>
<evidence type="ECO:0000256" key="3">
    <source>
        <dbReference type="ARBA" id="ARBA00023015"/>
    </source>
</evidence>
<dbReference type="PROSITE" id="PS50110">
    <property type="entry name" value="RESPONSE_REGULATORY"/>
    <property type="match status" value="1"/>
</dbReference>
<dbReference type="PANTHER" id="PTHR44688:SF16">
    <property type="entry name" value="DNA-BINDING TRANSCRIPTIONAL ACTIVATOR DEVR_DOSR"/>
    <property type="match status" value="1"/>
</dbReference>
<dbReference type="InterPro" id="IPR036388">
    <property type="entry name" value="WH-like_DNA-bd_sf"/>
</dbReference>
<keyword evidence="1 6" id="KW-0597">Phosphoprotein</keyword>
<organism evidence="9 10">
    <name type="scientific">Rhizobium altiplani</name>
    <dbReference type="NCBI Taxonomy" id="1864509"/>
    <lineage>
        <taxon>Bacteria</taxon>
        <taxon>Pseudomonadati</taxon>
        <taxon>Pseudomonadota</taxon>
        <taxon>Alphaproteobacteria</taxon>
        <taxon>Hyphomicrobiales</taxon>
        <taxon>Rhizobiaceae</taxon>
        <taxon>Rhizobium/Agrobacterium group</taxon>
        <taxon>Rhizobium</taxon>
    </lineage>
</organism>
<dbReference type="Gene3D" id="1.10.10.10">
    <property type="entry name" value="Winged helix-like DNA-binding domain superfamily/Winged helix DNA-binding domain"/>
    <property type="match status" value="1"/>
</dbReference>
<keyword evidence="10" id="KW-1185">Reference proteome</keyword>
<evidence type="ECO:0000256" key="1">
    <source>
        <dbReference type="ARBA" id="ARBA00022553"/>
    </source>
</evidence>
<comment type="caution">
    <text evidence="9">The sequence shown here is derived from an EMBL/GenBank/DDBJ whole genome shotgun (WGS) entry which is preliminary data.</text>
</comment>
<dbReference type="InterPro" id="IPR001789">
    <property type="entry name" value="Sig_transdc_resp-reg_receiver"/>
</dbReference>
<dbReference type="FunFam" id="3.40.50.2300:FF:000018">
    <property type="entry name" value="DNA-binding transcriptional regulator NtrC"/>
    <property type="match status" value="1"/>
</dbReference>
<proteinExistence type="predicted"/>
<dbReference type="OrthoDB" id="9782655at2"/>
<dbReference type="Proteomes" id="UP000068164">
    <property type="component" value="Unassembled WGS sequence"/>
</dbReference>
<dbReference type="SUPFAM" id="SSF52172">
    <property type="entry name" value="CheY-like"/>
    <property type="match status" value="1"/>
</dbReference>
<evidence type="ECO:0000259" key="7">
    <source>
        <dbReference type="PROSITE" id="PS50043"/>
    </source>
</evidence>
<dbReference type="Pfam" id="PF00196">
    <property type="entry name" value="GerE"/>
    <property type="match status" value="1"/>
</dbReference>
<dbReference type="EMBL" id="LNCD01000082">
    <property type="protein sequence ID" value="KWV51083.1"/>
    <property type="molecule type" value="Genomic_DNA"/>
</dbReference>
<dbReference type="InterPro" id="IPR000792">
    <property type="entry name" value="Tscrpt_reg_LuxR_C"/>
</dbReference>
<name>A0A109JL51_9HYPH</name>
<dbReference type="PRINTS" id="PR00038">
    <property type="entry name" value="HTHLUXR"/>
</dbReference>
<evidence type="ECO:0000313" key="9">
    <source>
        <dbReference type="EMBL" id="KWV51083.1"/>
    </source>
</evidence>
<evidence type="ECO:0000313" key="10">
    <source>
        <dbReference type="Proteomes" id="UP000068164"/>
    </source>
</evidence>
<evidence type="ECO:0000256" key="5">
    <source>
        <dbReference type="ARBA" id="ARBA00023163"/>
    </source>
</evidence>
<dbReference type="SMART" id="SM00421">
    <property type="entry name" value="HTH_LUXR"/>
    <property type="match status" value="1"/>
</dbReference>
<dbReference type="Pfam" id="PF00072">
    <property type="entry name" value="Response_reg"/>
    <property type="match status" value="1"/>
</dbReference>
<feature type="modified residue" description="4-aspartylphosphate" evidence="6">
    <location>
        <position position="65"/>
    </location>
</feature>
<protein>
    <submittedName>
        <fullName evidence="9">Two-component system response regulator</fullName>
    </submittedName>
</protein>
<dbReference type="GO" id="GO:0006355">
    <property type="term" value="P:regulation of DNA-templated transcription"/>
    <property type="evidence" value="ECO:0007669"/>
    <property type="project" value="InterPro"/>
</dbReference>
<feature type="domain" description="HTH luxR-type" evidence="7">
    <location>
        <begin position="146"/>
        <end position="211"/>
    </location>
</feature>
<evidence type="ECO:0000256" key="4">
    <source>
        <dbReference type="ARBA" id="ARBA00023125"/>
    </source>
</evidence>
<keyword evidence="2" id="KW-0902">Two-component regulatory system</keyword>
<dbReference type="PROSITE" id="PS50043">
    <property type="entry name" value="HTH_LUXR_2"/>
    <property type="match status" value="1"/>
</dbReference>
<dbReference type="SMART" id="SM00448">
    <property type="entry name" value="REC"/>
    <property type="match status" value="1"/>
</dbReference>
<keyword evidence="4" id="KW-0238">DNA-binding</keyword>
<keyword evidence="5" id="KW-0804">Transcription</keyword>
<dbReference type="PANTHER" id="PTHR44688">
    <property type="entry name" value="DNA-BINDING TRANSCRIPTIONAL ACTIVATOR DEVR_DOSR"/>
    <property type="match status" value="1"/>
</dbReference>
<dbReference type="RefSeq" id="WP_025661145.1">
    <property type="nucleotide sequence ID" value="NZ_JBBNAS010000496.1"/>
</dbReference>
<dbReference type="InterPro" id="IPR011006">
    <property type="entry name" value="CheY-like_superfamily"/>
</dbReference>
<reference evidence="9 10" key="1">
    <citation type="submission" date="2015-11" db="EMBL/GenBank/DDBJ databases">
        <title>Draft Genome Sequence of the Strain BR 10423 (Rhizobium sp.) isolated from nodules of Mimosa pudica.</title>
        <authorList>
            <person name="Barauna A.C."/>
            <person name="Zilli J.E."/>
            <person name="Simoes-Araujo J.L."/>
            <person name="Reis V.M."/>
            <person name="James E.K."/>
            <person name="Reis F.B.Jr."/>
            <person name="Rouws L.F."/>
            <person name="Passos S.R."/>
            <person name="Gois S.R."/>
        </authorList>
    </citation>
    <scope>NUCLEOTIDE SEQUENCE [LARGE SCALE GENOMIC DNA]</scope>
    <source>
        <strain evidence="9 10">BR10423</strain>
    </source>
</reference>
<dbReference type="GO" id="GO:0000160">
    <property type="term" value="P:phosphorelay signal transduction system"/>
    <property type="evidence" value="ECO:0007669"/>
    <property type="project" value="UniProtKB-KW"/>
</dbReference>
<evidence type="ECO:0000259" key="8">
    <source>
        <dbReference type="PROSITE" id="PS50110"/>
    </source>
</evidence>
<dbReference type="GO" id="GO:0003677">
    <property type="term" value="F:DNA binding"/>
    <property type="evidence" value="ECO:0007669"/>
    <property type="project" value="UniProtKB-KW"/>
</dbReference>
<dbReference type="CDD" id="cd06170">
    <property type="entry name" value="LuxR_C_like"/>
    <property type="match status" value="1"/>
</dbReference>
<evidence type="ECO:0000256" key="6">
    <source>
        <dbReference type="PROSITE-ProRule" id="PRU00169"/>
    </source>
</evidence>